<evidence type="ECO:0000313" key="2">
    <source>
        <dbReference type="Proteomes" id="UP000789920"/>
    </source>
</evidence>
<name>A0ACA9QMI1_9GLOM</name>
<evidence type="ECO:0000313" key="1">
    <source>
        <dbReference type="EMBL" id="CAG8750675.1"/>
    </source>
</evidence>
<sequence length="132" mass="15521">HASSANKNDTVLLDAYQLKELYSQYIIRVAGKYYIVIDYLSKIYRILDTYEYIDRNQPLRLIIDIDAKQKSDQNNFELPSLDSEKIICGDLMSQILVACIDTLSLIPDYYRKLKGFTEKVIEFSWKTLFKVY</sequence>
<keyword evidence="2" id="KW-1185">Reference proteome</keyword>
<dbReference type="EMBL" id="CAJVQC010032272">
    <property type="protein sequence ID" value="CAG8750675.1"/>
    <property type="molecule type" value="Genomic_DNA"/>
</dbReference>
<comment type="caution">
    <text evidence="1">The sequence shown here is derived from an EMBL/GenBank/DDBJ whole genome shotgun (WGS) entry which is preliminary data.</text>
</comment>
<organism evidence="1 2">
    <name type="scientific">Racocetra persica</name>
    <dbReference type="NCBI Taxonomy" id="160502"/>
    <lineage>
        <taxon>Eukaryota</taxon>
        <taxon>Fungi</taxon>
        <taxon>Fungi incertae sedis</taxon>
        <taxon>Mucoromycota</taxon>
        <taxon>Glomeromycotina</taxon>
        <taxon>Glomeromycetes</taxon>
        <taxon>Diversisporales</taxon>
        <taxon>Gigasporaceae</taxon>
        <taxon>Racocetra</taxon>
    </lineage>
</organism>
<feature type="non-terminal residue" evidence="1">
    <location>
        <position position="1"/>
    </location>
</feature>
<protein>
    <submittedName>
        <fullName evidence="1">6201_t:CDS:1</fullName>
    </submittedName>
</protein>
<proteinExistence type="predicted"/>
<accession>A0ACA9QMI1</accession>
<gene>
    <name evidence="1" type="ORF">RPERSI_LOCUS14153</name>
</gene>
<reference evidence="1" key="1">
    <citation type="submission" date="2021-06" db="EMBL/GenBank/DDBJ databases">
        <authorList>
            <person name="Kallberg Y."/>
            <person name="Tangrot J."/>
            <person name="Rosling A."/>
        </authorList>
    </citation>
    <scope>NUCLEOTIDE SEQUENCE</scope>
    <source>
        <strain evidence="1">MA461A</strain>
    </source>
</reference>
<dbReference type="Proteomes" id="UP000789920">
    <property type="component" value="Unassembled WGS sequence"/>
</dbReference>